<dbReference type="InterPro" id="IPR053160">
    <property type="entry name" value="MFS_DHA3_Transporter"/>
</dbReference>
<evidence type="ECO:0000256" key="1">
    <source>
        <dbReference type="SAM" id="MobiDB-lite"/>
    </source>
</evidence>
<comment type="caution">
    <text evidence="3">The sequence shown here is derived from an EMBL/GenBank/DDBJ whole genome shotgun (WGS) entry which is preliminary data.</text>
</comment>
<dbReference type="InterPro" id="IPR036259">
    <property type="entry name" value="MFS_trans_sf"/>
</dbReference>
<keyword evidence="2" id="KW-0812">Transmembrane</keyword>
<sequence>MYALLFSEHGLSAAEISSLFIIWSSVTFVVEIPSGLWADLFSRRRLLILAPLVTGTGYGLWTWLPSYPAFAAGFVLWGVGSSLRSGTLQALVYEELGRREATDTYARLMGRSQAMGTTAMMAATAAAGPVLHLGGYGAVGAASVAVCVLGALVARTFPDSRAPRGTSHPAGAPAGTSDEPEASDEPEGAEGPEAADEPGAGGFVATLRTGLGELRGSPSARDAVLLTSAVTGALMIDEYVPLLIGSMDVAESTVPLLMLLVTAGVAAGGWCAGRGARLLGPALAL</sequence>
<keyword evidence="4" id="KW-1185">Reference proteome</keyword>
<dbReference type="PANTHER" id="PTHR23530">
    <property type="entry name" value="TRANSPORT PROTEIN-RELATED"/>
    <property type="match status" value="1"/>
</dbReference>
<feature type="transmembrane region" description="Helical" evidence="2">
    <location>
        <begin position="20"/>
        <end position="39"/>
    </location>
</feature>
<dbReference type="InterPro" id="IPR011701">
    <property type="entry name" value="MFS"/>
</dbReference>
<organism evidence="3 4">
    <name type="scientific">Streptomyces nanshensis</name>
    <dbReference type="NCBI Taxonomy" id="518642"/>
    <lineage>
        <taxon>Bacteria</taxon>
        <taxon>Bacillati</taxon>
        <taxon>Actinomycetota</taxon>
        <taxon>Actinomycetes</taxon>
        <taxon>Kitasatosporales</taxon>
        <taxon>Streptomycetaceae</taxon>
        <taxon>Streptomyces</taxon>
    </lineage>
</organism>
<feature type="transmembrane region" description="Helical" evidence="2">
    <location>
        <begin position="137"/>
        <end position="154"/>
    </location>
</feature>
<feature type="compositionally biased region" description="Acidic residues" evidence="1">
    <location>
        <begin position="178"/>
        <end position="196"/>
    </location>
</feature>
<dbReference type="PANTHER" id="PTHR23530:SF1">
    <property type="entry name" value="PERMEASE, MAJOR FACILITATOR SUPERFAMILY-RELATED"/>
    <property type="match status" value="1"/>
</dbReference>
<dbReference type="SUPFAM" id="SSF103473">
    <property type="entry name" value="MFS general substrate transporter"/>
    <property type="match status" value="1"/>
</dbReference>
<name>A0A1E7KKM0_9ACTN</name>
<dbReference type="AlphaFoldDB" id="A0A1E7KKM0"/>
<keyword evidence="2" id="KW-0472">Membrane</keyword>
<evidence type="ECO:0000313" key="3">
    <source>
        <dbReference type="EMBL" id="OEV04434.1"/>
    </source>
</evidence>
<dbReference type="EMBL" id="LJGW01000697">
    <property type="protein sequence ID" value="OEV04434.1"/>
    <property type="molecule type" value="Genomic_DNA"/>
</dbReference>
<feature type="region of interest" description="Disordered" evidence="1">
    <location>
        <begin position="160"/>
        <end position="202"/>
    </location>
</feature>
<dbReference type="Proteomes" id="UP000176005">
    <property type="component" value="Unassembled WGS sequence"/>
</dbReference>
<dbReference type="Gene3D" id="1.20.1250.20">
    <property type="entry name" value="MFS general substrate transporter like domains"/>
    <property type="match status" value="1"/>
</dbReference>
<dbReference type="Pfam" id="PF07690">
    <property type="entry name" value="MFS_1"/>
    <property type="match status" value="1"/>
</dbReference>
<feature type="non-terminal residue" evidence="3">
    <location>
        <position position="285"/>
    </location>
</feature>
<accession>A0A1E7KKM0</accession>
<evidence type="ECO:0000313" key="4">
    <source>
        <dbReference type="Proteomes" id="UP000176005"/>
    </source>
</evidence>
<proteinExistence type="predicted"/>
<evidence type="ECO:0000256" key="2">
    <source>
        <dbReference type="SAM" id="Phobius"/>
    </source>
</evidence>
<dbReference type="GO" id="GO:0022857">
    <property type="term" value="F:transmembrane transporter activity"/>
    <property type="evidence" value="ECO:0007669"/>
    <property type="project" value="InterPro"/>
</dbReference>
<gene>
    <name evidence="3" type="ORF">AN218_32070</name>
</gene>
<dbReference type="RefSeq" id="WP_070020545.1">
    <property type="nucleotide sequence ID" value="NZ_LJGW01000697.1"/>
</dbReference>
<reference evidence="3 4" key="1">
    <citation type="journal article" date="2016" name="Front. Microbiol.">
        <title>Comparative Genomics Analysis of Streptomyces Species Reveals Their Adaptation to the Marine Environment and Their Diversity at the Genomic Level.</title>
        <authorList>
            <person name="Tian X."/>
            <person name="Zhang Z."/>
            <person name="Yang T."/>
            <person name="Chen M."/>
            <person name="Li J."/>
            <person name="Chen F."/>
            <person name="Yang J."/>
            <person name="Li W."/>
            <person name="Zhang B."/>
            <person name="Zhang Z."/>
            <person name="Wu J."/>
            <person name="Zhang C."/>
            <person name="Long L."/>
            <person name="Xiao J."/>
        </authorList>
    </citation>
    <scope>NUCLEOTIDE SEQUENCE [LARGE SCALE GENOMIC DNA]</scope>
    <source>
        <strain evidence="3 4">SCSIO 10429</strain>
    </source>
</reference>
<keyword evidence="2" id="KW-1133">Transmembrane helix</keyword>
<evidence type="ECO:0008006" key="5">
    <source>
        <dbReference type="Google" id="ProtNLM"/>
    </source>
</evidence>
<protein>
    <recommendedName>
        <fullName evidence="5">MFS transporter</fullName>
    </recommendedName>
</protein>